<proteinExistence type="predicted"/>
<sequence length="140" mass="15082">MSTPISLITIIAFICYSAYNGHASIGMTCHKLSNTKFHPQCITNPTTAMCASRPSSGTPDGHTNPFSLVLSKNPFGNTFLRSASLGIKVLSLDSILNTHKNLCPLLSIPKAISFTTFLSKHPCFHNTRTPLTSPAVHPTI</sequence>
<reference evidence="2" key="1">
    <citation type="journal article" date="2022" name="Nat. Commun.">
        <title>Chromosome evolution and the genetic basis of agronomically important traits in greater yam.</title>
        <authorList>
            <person name="Bredeson J.V."/>
            <person name="Lyons J.B."/>
            <person name="Oniyinde I.O."/>
            <person name="Okereke N.R."/>
            <person name="Kolade O."/>
            <person name="Nnabue I."/>
            <person name="Nwadili C.O."/>
            <person name="Hribova E."/>
            <person name="Parker M."/>
            <person name="Nwogha J."/>
            <person name="Shu S."/>
            <person name="Carlson J."/>
            <person name="Kariba R."/>
            <person name="Muthemba S."/>
            <person name="Knop K."/>
            <person name="Barton G.J."/>
            <person name="Sherwood A.V."/>
            <person name="Lopez-Montes A."/>
            <person name="Asiedu R."/>
            <person name="Jamnadass R."/>
            <person name="Muchugi A."/>
            <person name="Goodstein D."/>
            <person name="Egesi C.N."/>
            <person name="Featherston J."/>
            <person name="Asfaw A."/>
            <person name="Simpson G.G."/>
            <person name="Dolezel J."/>
            <person name="Hendre P.S."/>
            <person name="Van Deynze A."/>
            <person name="Kumar P.L."/>
            <person name="Obidiegwu J.E."/>
            <person name="Bhattacharjee R."/>
            <person name="Rokhsar D.S."/>
        </authorList>
    </citation>
    <scope>NUCLEOTIDE SEQUENCE [LARGE SCALE GENOMIC DNA]</scope>
    <source>
        <strain evidence="2">cv. TDa95/00328</strain>
    </source>
</reference>
<protein>
    <submittedName>
        <fullName evidence="1">Uncharacterized protein</fullName>
    </submittedName>
</protein>
<evidence type="ECO:0000313" key="2">
    <source>
        <dbReference type="Proteomes" id="UP000827976"/>
    </source>
</evidence>
<comment type="caution">
    <text evidence="1">The sequence shown here is derived from an EMBL/GenBank/DDBJ whole genome shotgun (WGS) entry which is preliminary data.</text>
</comment>
<evidence type="ECO:0000313" key="1">
    <source>
        <dbReference type="EMBL" id="KAH7691930.1"/>
    </source>
</evidence>
<keyword evidence="2" id="KW-1185">Reference proteome</keyword>
<dbReference type="Proteomes" id="UP000827976">
    <property type="component" value="Chromosome 1"/>
</dbReference>
<dbReference type="EMBL" id="CM037011">
    <property type="protein sequence ID" value="KAH7691930.1"/>
    <property type="molecule type" value="Genomic_DNA"/>
</dbReference>
<organism evidence="1 2">
    <name type="scientific">Dioscorea alata</name>
    <name type="common">Purple yam</name>
    <dbReference type="NCBI Taxonomy" id="55571"/>
    <lineage>
        <taxon>Eukaryota</taxon>
        <taxon>Viridiplantae</taxon>
        <taxon>Streptophyta</taxon>
        <taxon>Embryophyta</taxon>
        <taxon>Tracheophyta</taxon>
        <taxon>Spermatophyta</taxon>
        <taxon>Magnoliopsida</taxon>
        <taxon>Liliopsida</taxon>
        <taxon>Dioscoreales</taxon>
        <taxon>Dioscoreaceae</taxon>
        <taxon>Dioscorea</taxon>
    </lineage>
</organism>
<accession>A0ACB7WU65</accession>
<name>A0ACB7WU65_DIOAL</name>
<gene>
    <name evidence="1" type="ORF">IHE45_01G031800</name>
</gene>